<dbReference type="EMBL" id="JAWMQI010000129">
    <property type="protein sequence ID" value="MDV7251000.1"/>
    <property type="molecule type" value="Genomic_DNA"/>
</dbReference>
<sequence>MHVVIAFNTATRVRERLLCRISSLRLISGAMHQARGVAANLLLQPMRHGS</sequence>
<dbReference type="Proteomes" id="UP001187425">
    <property type="component" value="Unassembled WGS sequence"/>
</dbReference>
<dbReference type="AlphaFoldDB" id="A0AAW8ZV19"/>
<evidence type="ECO:0000313" key="2">
    <source>
        <dbReference type="Proteomes" id="UP001187425"/>
    </source>
</evidence>
<accession>A0AAW8ZV19</accession>
<comment type="caution">
    <text evidence="1">The sequence shown here is derived from an EMBL/GenBank/DDBJ whole genome shotgun (WGS) entry which is preliminary data.</text>
</comment>
<gene>
    <name evidence="1" type="ORF">R4K57_21955</name>
</gene>
<reference evidence="1 2" key="1">
    <citation type="submission" date="2023-10" db="EMBL/GenBank/DDBJ databases">
        <title>A new tool for lettuce pathogen research.</title>
        <authorList>
            <person name="Horton K.N."/>
            <person name="Cseke L.J."/>
            <person name="Badiwe M."/>
            <person name="Tesfaye D."/>
            <person name="Klein A."/>
            <person name="Su J."/>
            <person name="Potnis N."/>
            <person name="Gassmann W."/>
        </authorList>
    </citation>
    <scope>NUCLEOTIDE SEQUENCE [LARGE SCALE GENOMIC DNA]</scope>
    <source>
        <strain evidence="1 2">JSKH1901</strain>
    </source>
</reference>
<proteinExistence type="predicted"/>
<evidence type="ECO:0000313" key="1">
    <source>
        <dbReference type="EMBL" id="MDV7251000.1"/>
    </source>
</evidence>
<organism evidence="1 2">
    <name type="scientific">Xanthomonas hortorum pv. vitians</name>
    <dbReference type="NCBI Taxonomy" id="83224"/>
    <lineage>
        <taxon>Bacteria</taxon>
        <taxon>Pseudomonadati</taxon>
        <taxon>Pseudomonadota</taxon>
        <taxon>Gammaproteobacteria</taxon>
        <taxon>Lysobacterales</taxon>
        <taxon>Lysobacteraceae</taxon>
        <taxon>Xanthomonas</taxon>
    </lineage>
</organism>
<protein>
    <submittedName>
        <fullName evidence="1">Uncharacterized protein</fullName>
    </submittedName>
</protein>
<name>A0AAW8ZV19_9XANT</name>